<dbReference type="Pfam" id="PF03358">
    <property type="entry name" value="FMN_red"/>
    <property type="match status" value="1"/>
</dbReference>
<dbReference type="PANTHER" id="PTHR30543:SF21">
    <property type="entry name" value="NAD(P)H-DEPENDENT FMN REDUCTASE LOT6"/>
    <property type="match status" value="1"/>
</dbReference>
<dbReference type="GO" id="GO:0005829">
    <property type="term" value="C:cytosol"/>
    <property type="evidence" value="ECO:0007669"/>
    <property type="project" value="TreeGrafter"/>
</dbReference>
<dbReference type="EMBL" id="UOFP01000169">
    <property type="protein sequence ID" value="VAW87051.1"/>
    <property type="molecule type" value="Genomic_DNA"/>
</dbReference>
<dbReference type="InterPro" id="IPR029039">
    <property type="entry name" value="Flavoprotein-like_sf"/>
</dbReference>
<dbReference type="PANTHER" id="PTHR30543">
    <property type="entry name" value="CHROMATE REDUCTASE"/>
    <property type="match status" value="1"/>
</dbReference>
<dbReference type="AlphaFoldDB" id="A0A3B0Z681"/>
<dbReference type="GO" id="GO:0010181">
    <property type="term" value="F:FMN binding"/>
    <property type="evidence" value="ECO:0007669"/>
    <property type="project" value="TreeGrafter"/>
</dbReference>
<accession>A0A3B0Z681</accession>
<gene>
    <name evidence="2" type="ORF">MNBD_GAMMA18-1827</name>
</gene>
<reference evidence="2" key="1">
    <citation type="submission" date="2018-06" db="EMBL/GenBank/DDBJ databases">
        <authorList>
            <person name="Zhirakovskaya E."/>
        </authorList>
    </citation>
    <scope>NUCLEOTIDE SEQUENCE</scope>
</reference>
<dbReference type="Gene3D" id="3.40.50.360">
    <property type="match status" value="1"/>
</dbReference>
<dbReference type="SUPFAM" id="SSF52218">
    <property type="entry name" value="Flavoproteins"/>
    <property type="match status" value="1"/>
</dbReference>
<dbReference type="GO" id="GO:0016491">
    <property type="term" value="F:oxidoreductase activity"/>
    <property type="evidence" value="ECO:0007669"/>
    <property type="project" value="InterPro"/>
</dbReference>
<evidence type="ECO:0000313" key="2">
    <source>
        <dbReference type="EMBL" id="VAW87051.1"/>
    </source>
</evidence>
<proteinExistence type="predicted"/>
<feature type="domain" description="NADPH-dependent FMN reductase-like" evidence="1">
    <location>
        <begin position="1"/>
        <end position="145"/>
    </location>
</feature>
<dbReference type="InterPro" id="IPR050712">
    <property type="entry name" value="NAD(P)H-dep_reductase"/>
</dbReference>
<protein>
    <submittedName>
        <fullName evidence="2">NADPH-dependent FMN reductase</fullName>
    </submittedName>
</protein>
<name>A0A3B0Z681_9ZZZZ</name>
<sequence length="178" mass="19264">MNLLAISGSVREGSYNLALLHAMNKLCPKDASMTVYDQIKEIPIFDPDINDSNLPESVCSLITMMRKCDGVIISTPEYAHGVPGALKNTLDWLVSSDALILKPIVVTSVSTSGLGGVRSHSPLILILSAMNTNVVVEGSINIPYAKRKFDENMNLTDDLTKKAVEVSFLAMKQAIENA</sequence>
<organism evidence="2">
    <name type="scientific">hydrothermal vent metagenome</name>
    <dbReference type="NCBI Taxonomy" id="652676"/>
    <lineage>
        <taxon>unclassified sequences</taxon>
        <taxon>metagenomes</taxon>
        <taxon>ecological metagenomes</taxon>
    </lineage>
</organism>
<evidence type="ECO:0000259" key="1">
    <source>
        <dbReference type="Pfam" id="PF03358"/>
    </source>
</evidence>
<dbReference type="InterPro" id="IPR005025">
    <property type="entry name" value="FMN_Rdtase-like_dom"/>
</dbReference>